<name>A0A8D8WXE6_9HEMI</name>
<feature type="region of interest" description="Disordered" evidence="1">
    <location>
        <begin position="31"/>
        <end position="60"/>
    </location>
</feature>
<evidence type="ECO:0000313" key="2">
    <source>
        <dbReference type="EMBL" id="CAG6676108.1"/>
    </source>
</evidence>
<dbReference type="EMBL" id="HBUF01238627">
    <property type="protein sequence ID" value="CAG6676092.1"/>
    <property type="molecule type" value="Transcribed_RNA"/>
</dbReference>
<organism evidence="2">
    <name type="scientific">Cacopsylla melanoneura</name>
    <dbReference type="NCBI Taxonomy" id="428564"/>
    <lineage>
        <taxon>Eukaryota</taxon>
        <taxon>Metazoa</taxon>
        <taxon>Ecdysozoa</taxon>
        <taxon>Arthropoda</taxon>
        <taxon>Hexapoda</taxon>
        <taxon>Insecta</taxon>
        <taxon>Pterygota</taxon>
        <taxon>Neoptera</taxon>
        <taxon>Paraneoptera</taxon>
        <taxon>Hemiptera</taxon>
        <taxon>Sternorrhyncha</taxon>
        <taxon>Psylloidea</taxon>
        <taxon>Psyllidae</taxon>
        <taxon>Psyllinae</taxon>
        <taxon>Cacopsylla</taxon>
    </lineage>
</organism>
<dbReference type="EMBL" id="HBUF01368334">
    <property type="protein sequence ID" value="CAG6724812.1"/>
    <property type="molecule type" value="Transcribed_RNA"/>
</dbReference>
<dbReference type="EMBL" id="HBUF01368333">
    <property type="protein sequence ID" value="CAG6724810.1"/>
    <property type="molecule type" value="Transcribed_RNA"/>
</dbReference>
<dbReference type="EMBL" id="HBUF01238631">
    <property type="protein sequence ID" value="CAG6676113.1"/>
    <property type="molecule type" value="Transcribed_RNA"/>
</dbReference>
<dbReference type="EMBL" id="HBUF01238630">
    <property type="protein sequence ID" value="CAG6676108.1"/>
    <property type="molecule type" value="Transcribed_RNA"/>
</dbReference>
<evidence type="ECO:0000256" key="1">
    <source>
        <dbReference type="SAM" id="MobiDB-lite"/>
    </source>
</evidence>
<proteinExistence type="predicted"/>
<protein>
    <submittedName>
        <fullName evidence="2">Uncharacterized protein</fullName>
    </submittedName>
</protein>
<dbReference type="EMBL" id="HBUF01238628">
    <property type="protein sequence ID" value="CAG6676097.1"/>
    <property type="molecule type" value="Transcribed_RNA"/>
</dbReference>
<reference evidence="2" key="1">
    <citation type="submission" date="2021-05" db="EMBL/GenBank/DDBJ databases">
        <authorList>
            <person name="Alioto T."/>
            <person name="Alioto T."/>
            <person name="Gomez Garrido J."/>
        </authorList>
    </citation>
    <scope>NUCLEOTIDE SEQUENCE</scope>
</reference>
<dbReference type="EMBL" id="HBUF01238626">
    <property type="protein sequence ID" value="CAG6676087.1"/>
    <property type="molecule type" value="Transcribed_RNA"/>
</dbReference>
<sequence>MTLVIGRTRTMQTTGAAAAAPAVPYSTATGLKVNRTPPVHHRPSKMIGYSSHRSNDWRRSATTRTFTKDSWWAGRRPEPWYQWQTPHSMWPEYYSSSTRCQMIQR</sequence>
<dbReference type="AlphaFoldDB" id="A0A8D8WXE6"/>
<dbReference type="EMBL" id="HBUF01238629">
    <property type="protein sequence ID" value="CAG6676103.1"/>
    <property type="molecule type" value="Transcribed_RNA"/>
</dbReference>
<accession>A0A8D8WXE6</accession>
<dbReference type="EMBL" id="HBUF01238625">
    <property type="protein sequence ID" value="CAG6676083.1"/>
    <property type="molecule type" value="Transcribed_RNA"/>
</dbReference>